<dbReference type="PANTHER" id="PTHR28283">
    <property type="entry name" value="3',5'-CYCLIC-NUCLEOTIDE PHOSPHODIESTERASE 1"/>
    <property type="match status" value="1"/>
</dbReference>
<dbReference type="AlphaFoldDB" id="A0A2N1PK70"/>
<keyword evidence="1" id="KW-0472">Membrane</keyword>
<protein>
    <recommendedName>
        <fullName evidence="2">Metallo-beta-lactamase domain-containing protein</fullName>
    </recommendedName>
</protein>
<gene>
    <name evidence="3" type="ORF">CVV64_17725</name>
</gene>
<evidence type="ECO:0000313" key="3">
    <source>
        <dbReference type="EMBL" id="PKK88682.1"/>
    </source>
</evidence>
<dbReference type="PRINTS" id="PR00388">
    <property type="entry name" value="PDIESTERASE2"/>
</dbReference>
<dbReference type="GO" id="GO:0004115">
    <property type="term" value="F:3',5'-cyclic-AMP phosphodiesterase activity"/>
    <property type="evidence" value="ECO:0007669"/>
    <property type="project" value="InterPro"/>
</dbReference>
<evidence type="ECO:0000256" key="1">
    <source>
        <dbReference type="SAM" id="Phobius"/>
    </source>
</evidence>
<evidence type="ECO:0000259" key="2">
    <source>
        <dbReference type="SMART" id="SM00849"/>
    </source>
</evidence>
<reference evidence="3 4" key="1">
    <citation type="journal article" date="2017" name="ISME J.">
        <title>Potential for microbial H2 and metal transformations associated with novel bacteria and archaea in deep terrestrial subsurface sediments.</title>
        <authorList>
            <person name="Hernsdorf A.W."/>
            <person name="Amano Y."/>
            <person name="Miyakawa K."/>
            <person name="Ise K."/>
            <person name="Suzuki Y."/>
            <person name="Anantharaman K."/>
            <person name="Probst A."/>
            <person name="Burstein D."/>
            <person name="Thomas B.C."/>
            <person name="Banfield J.F."/>
        </authorList>
    </citation>
    <scope>NUCLEOTIDE SEQUENCE [LARGE SCALE GENOMIC DNA]</scope>
    <source>
        <strain evidence="3">HGW-Wallbacteria-1</strain>
    </source>
</reference>
<evidence type="ECO:0000313" key="4">
    <source>
        <dbReference type="Proteomes" id="UP000233256"/>
    </source>
</evidence>
<dbReference type="GO" id="GO:1902660">
    <property type="term" value="P:negative regulation of glucose mediated signaling pathway"/>
    <property type="evidence" value="ECO:0007669"/>
    <property type="project" value="TreeGrafter"/>
</dbReference>
<dbReference type="GO" id="GO:0047555">
    <property type="term" value="F:3',5'-cyclic-GMP phosphodiesterase activity"/>
    <property type="evidence" value="ECO:0007669"/>
    <property type="project" value="TreeGrafter"/>
</dbReference>
<accession>A0A2N1PK70</accession>
<name>A0A2N1PK70_9BACT</name>
<dbReference type="Gene3D" id="3.60.15.10">
    <property type="entry name" value="Ribonuclease Z/Hydroxyacylglutathione hydrolase-like"/>
    <property type="match status" value="1"/>
</dbReference>
<dbReference type="SMART" id="SM00849">
    <property type="entry name" value="Lactamase_B"/>
    <property type="match status" value="1"/>
</dbReference>
<dbReference type="InterPro" id="IPR036866">
    <property type="entry name" value="RibonucZ/Hydroxyglut_hydro"/>
</dbReference>
<dbReference type="GO" id="GO:0006198">
    <property type="term" value="P:cAMP catabolic process"/>
    <property type="evidence" value="ECO:0007669"/>
    <property type="project" value="InterPro"/>
</dbReference>
<comment type="caution">
    <text evidence="3">The sequence shown here is derived from an EMBL/GenBank/DDBJ whole genome shotgun (WGS) entry which is preliminary data.</text>
</comment>
<dbReference type="EMBL" id="PGXC01000037">
    <property type="protein sequence ID" value="PKK88682.1"/>
    <property type="molecule type" value="Genomic_DNA"/>
</dbReference>
<dbReference type="CDD" id="cd07735">
    <property type="entry name" value="class_II_PDE_MBL-fold"/>
    <property type="match status" value="1"/>
</dbReference>
<dbReference type="InterPro" id="IPR000396">
    <property type="entry name" value="Pdiesterase2"/>
</dbReference>
<feature type="domain" description="Metallo-beta-lactamase" evidence="2">
    <location>
        <begin position="78"/>
        <end position="307"/>
    </location>
</feature>
<dbReference type="Pfam" id="PF12706">
    <property type="entry name" value="Lactamase_B_2"/>
    <property type="match status" value="1"/>
</dbReference>
<keyword evidence="1" id="KW-1133">Transmembrane helix</keyword>
<dbReference type="Proteomes" id="UP000233256">
    <property type="component" value="Unassembled WGS sequence"/>
</dbReference>
<dbReference type="InterPro" id="IPR001279">
    <property type="entry name" value="Metallo-B-lactamas"/>
</dbReference>
<dbReference type="PANTHER" id="PTHR28283:SF1">
    <property type="entry name" value="3',5'-CYCLIC-NUCLEOTIDE PHOSPHODIESTERASE 1"/>
    <property type="match status" value="1"/>
</dbReference>
<organism evidence="3 4">
    <name type="scientific">Candidatus Wallbacteria bacterium HGW-Wallbacteria-1</name>
    <dbReference type="NCBI Taxonomy" id="2013854"/>
    <lineage>
        <taxon>Bacteria</taxon>
        <taxon>Candidatus Walliibacteriota</taxon>
    </lineage>
</organism>
<dbReference type="SUPFAM" id="SSF56281">
    <property type="entry name" value="Metallo-hydrolase/oxidoreductase"/>
    <property type="match status" value="1"/>
</dbReference>
<feature type="transmembrane region" description="Helical" evidence="1">
    <location>
        <begin position="29"/>
        <end position="51"/>
    </location>
</feature>
<sequence>MIFMFFRLLSEGDFQMHLNRSKTFNRAGVNFSLFFIMIMVSVSLSFSGLALSRAFCSEAKVNFEMICLGAGGGDVSSDLTSLMVKPADYADYSVILDGGSVAEGIVEHGKSTGKLSLRADPEERVKYVAEVLKKVEGIILTHSHLDHVSGFTVLGPLFLNMHFQWKTPSFRVLASPETFESLETLLYSGKIWGNFGYFPKGNTILKYEKIAIGQTFEIGGLRGTRFLVDHPVESSAFLLENSGGAKFLFFGDTGQLRKEFYDVFNPYVADRTLRGVILEVSFPSASKDLAAKTCHLTRDTLLIELGKLAGLSIEGELPFKDEFVAEQAAKIAVIIDFPIYIVHIKPWDYRQVVSELETLKKAGINIIVTAQGEHYSF</sequence>
<proteinExistence type="predicted"/>
<keyword evidence="1" id="KW-0812">Transmembrane</keyword>